<evidence type="ECO:0000313" key="1">
    <source>
        <dbReference type="EMBL" id="PIR87104.1"/>
    </source>
</evidence>
<accession>A0A2H0UL14</accession>
<organism evidence="1 2">
    <name type="scientific">Candidatus Harrisonbacteria bacterium CG10_big_fil_rev_8_21_14_0_10_49_15</name>
    <dbReference type="NCBI Taxonomy" id="1974587"/>
    <lineage>
        <taxon>Bacteria</taxon>
        <taxon>Candidatus Harrisoniibacteriota</taxon>
    </lineage>
</organism>
<reference evidence="2" key="1">
    <citation type="submission" date="2017-09" db="EMBL/GenBank/DDBJ databases">
        <title>Depth-based differentiation of microbial function through sediment-hosted aquifers and enrichment of novel symbionts in the deep terrestrial subsurface.</title>
        <authorList>
            <person name="Probst A.J."/>
            <person name="Ladd B."/>
            <person name="Jarett J.K."/>
            <person name="Geller-Mcgrath D.E."/>
            <person name="Sieber C.M.K."/>
            <person name="Emerson J.B."/>
            <person name="Anantharaman K."/>
            <person name="Thomas B.C."/>
            <person name="Malmstrom R."/>
            <person name="Stieglmeier M."/>
            <person name="Klingl A."/>
            <person name="Woyke T."/>
            <person name="Ryan C.M."/>
            <person name="Banfield J.F."/>
        </authorList>
    </citation>
    <scope>NUCLEOTIDE SEQUENCE [LARGE SCALE GENOMIC DNA]</scope>
</reference>
<evidence type="ECO:0008006" key="3">
    <source>
        <dbReference type="Google" id="ProtNLM"/>
    </source>
</evidence>
<sequence length="174" mass="18970">MNEEFDPAKIEQPVDILAKINSALTGLGSTMQWLRAPDARSEYKPLEGRRIVMVDDVQMVLEGMLPELIVATSGNAEPIHFTGQQVEDLIAQILSANPEIVLVDYHLSEQLKGSEVTALLRRAGFTGTVIGFSSDPDTVRAMERAGGNGCVKKEAGFPEDTVIELAKFIESKNL</sequence>
<name>A0A2H0UL14_9BACT</name>
<protein>
    <recommendedName>
        <fullName evidence="3">Response regulatory domain-containing protein</fullName>
    </recommendedName>
</protein>
<dbReference type="EMBL" id="PFBD01000020">
    <property type="protein sequence ID" value="PIR87104.1"/>
    <property type="molecule type" value="Genomic_DNA"/>
</dbReference>
<dbReference type="InterPro" id="IPR011006">
    <property type="entry name" value="CheY-like_superfamily"/>
</dbReference>
<dbReference type="SUPFAM" id="SSF52172">
    <property type="entry name" value="CheY-like"/>
    <property type="match status" value="1"/>
</dbReference>
<dbReference type="AlphaFoldDB" id="A0A2H0UL14"/>
<dbReference type="Proteomes" id="UP000229526">
    <property type="component" value="Unassembled WGS sequence"/>
</dbReference>
<proteinExistence type="predicted"/>
<comment type="caution">
    <text evidence="1">The sequence shown here is derived from an EMBL/GenBank/DDBJ whole genome shotgun (WGS) entry which is preliminary data.</text>
</comment>
<dbReference type="Gene3D" id="3.40.50.2300">
    <property type="match status" value="1"/>
</dbReference>
<gene>
    <name evidence="1" type="ORF">COU11_02660</name>
</gene>
<evidence type="ECO:0000313" key="2">
    <source>
        <dbReference type="Proteomes" id="UP000229526"/>
    </source>
</evidence>